<name>A0ACA9SDP1_9GLOM</name>
<protein>
    <submittedName>
        <fullName evidence="1">10752_t:CDS:1</fullName>
    </submittedName>
</protein>
<organism evidence="1 2">
    <name type="scientific">Racocetra persica</name>
    <dbReference type="NCBI Taxonomy" id="160502"/>
    <lineage>
        <taxon>Eukaryota</taxon>
        <taxon>Fungi</taxon>
        <taxon>Fungi incertae sedis</taxon>
        <taxon>Mucoromycota</taxon>
        <taxon>Glomeromycotina</taxon>
        <taxon>Glomeromycetes</taxon>
        <taxon>Diversisporales</taxon>
        <taxon>Gigasporaceae</taxon>
        <taxon>Racocetra</taxon>
    </lineage>
</organism>
<sequence length="48" mass="5298">VLFRSCLEFSKTENITIITNVILNPDSLKANFLLEVKGSANTNDDIAD</sequence>
<feature type="non-terminal residue" evidence="1">
    <location>
        <position position="1"/>
    </location>
</feature>
<proteinExistence type="predicted"/>
<comment type="caution">
    <text evidence="1">The sequence shown here is derived from an EMBL/GenBank/DDBJ whole genome shotgun (WGS) entry which is preliminary data.</text>
</comment>
<evidence type="ECO:0000313" key="2">
    <source>
        <dbReference type="Proteomes" id="UP000789920"/>
    </source>
</evidence>
<reference evidence="1" key="1">
    <citation type="submission" date="2021-06" db="EMBL/GenBank/DDBJ databases">
        <authorList>
            <person name="Kallberg Y."/>
            <person name="Tangrot J."/>
            <person name="Rosling A."/>
        </authorList>
    </citation>
    <scope>NUCLEOTIDE SEQUENCE</scope>
    <source>
        <strain evidence="1">MA461A</strain>
    </source>
</reference>
<feature type="non-terminal residue" evidence="1">
    <location>
        <position position="48"/>
    </location>
</feature>
<keyword evidence="2" id="KW-1185">Reference proteome</keyword>
<accession>A0ACA9SDP1</accession>
<dbReference type="EMBL" id="CAJVQC010111387">
    <property type="protein sequence ID" value="CAG8835234.1"/>
    <property type="molecule type" value="Genomic_DNA"/>
</dbReference>
<evidence type="ECO:0000313" key="1">
    <source>
        <dbReference type="EMBL" id="CAG8835234.1"/>
    </source>
</evidence>
<gene>
    <name evidence="1" type="ORF">RPERSI_LOCUS29473</name>
</gene>
<dbReference type="Proteomes" id="UP000789920">
    <property type="component" value="Unassembled WGS sequence"/>
</dbReference>